<dbReference type="RefSeq" id="WP_265764468.1">
    <property type="nucleotide sequence ID" value="NZ_JAGGJA010000002.1"/>
</dbReference>
<evidence type="ECO:0000313" key="2">
    <source>
        <dbReference type="Proteomes" id="UP001207918"/>
    </source>
</evidence>
<gene>
    <name evidence="1" type="ORF">J6I44_02990</name>
</gene>
<comment type="caution">
    <text evidence="1">The sequence shown here is derived from an EMBL/GenBank/DDBJ whole genome shotgun (WGS) entry which is preliminary data.</text>
</comment>
<protein>
    <submittedName>
        <fullName evidence="1">Uncharacterized protein</fullName>
    </submittedName>
</protein>
<evidence type="ECO:0000313" key="1">
    <source>
        <dbReference type="EMBL" id="MCW9705801.1"/>
    </source>
</evidence>
<reference evidence="1 2" key="1">
    <citation type="submission" date="2021-03" db="EMBL/GenBank/DDBJ databases">
        <title>Aliifodinibius sp. nov., a new bacterium isolated from saline soil.</title>
        <authorList>
            <person name="Galisteo C."/>
            <person name="De La Haba R."/>
            <person name="Sanchez-Porro C."/>
            <person name="Ventosa A."/>
        </authorList>
    </citation>
    <scope>NUCLEOTIDE SEQUENCE [LARGE SCALE GENOMIC DNA]</scope>
    <source>
        <strain evidence="1 2">1BSP15-2V2</strain>
    </source>
</reference>
<organism evidence="1 2">
    <name type="scientific">Fodinibius salsisoli</name>
    <dbReference type="NCBI Taxonomy" id="2820877"/>
    <lineage>
        <taxon>Bacteria</taxon>
        <taxon>Pseudomonadati</taxon>
        <taxon>Balneolota</taxon>
        <taxon>Balneolia</taxon>
        <taxon>Balneolales</taxon>
        <taxon>Balneolaceae</taxon>
        <taxon>Fodinibius</taxon>
    </lineage>
</organism>
<name>A0ABT3PIN6_9BACT</name>
<dbReference type="Proteomes" id="UP001207918">
    <property type="component" value="Unassembled WGS sequence"/>
</dbReference>
<accession>A0ABT3PIN6</accession>
<keyword evidence="2" id="KW-1185">Reference proteome</keyword>
<sequence length="217" mass="25832">MKNIEEEVWVAEENPTLTKKLFPQNKKAIFSYLTNSHEFTDYVYSAYIIDQDNTYQPIIGWAGAAKEITFIGQTNRFRKFIKNKIPVSRKRLAFYFSLFTQSFEAKTNTLSLFRKEDDQTLITDKLFPETDGLIMWRHQMEKLFQHIGFSKKEAQRIQKQYQQGLKKETARKLREIKIDSLSLYKILQTRVPPRKASKLNYSTSKYFYDHFVKPKLN</sequence>
<dbReference type="EMBL" id="JAGGJA010000002">
    <property type="protein sequence ID" value="MCW9705801.1"/>
    <property type="molecule type" value="Genomic_DNA"/>
</dbReference>
<proteinExistence type="predicted"/>